<dbReference type="OrthoDB" id="6109at2759"/>
<evidence type="ECO:0000313" key="2">
    <source>
        <dbReference type="Proteomes" id="UP000053647"/>
    </source>
</evidence>
<name>A0A0C9SM36_PAXIN</name>
<reference evidence="1 2" key="1">
    <citation type="submission" date="2014-06" db="EMBL/GenBank/DDBJ databases">
        <authorList>
            <consortium name="DOE Joint Genome Institute"/>
            <person name="Kuo A."/>
            <person name="Kohler A."/>
            <person name="Nagy L.G."/>
            <person name="Floudas D."/>
            <person name="Copeland A."/>
            <person name="Barry K.W."/>
            <person name="Cichocki N."/>
            <person name="Veneault-Fourrey C."/>
            <person name="LaButti K."/>
            <person name="Lindquist E.A."/>
            <person name="Lipzen A."/>
            <person name="Lundell T."/>
            <person name="Morin E."/>
            <person name="Murat C."/>
            <person name="Sun H."/>
            <person name="Tunlid A."/>
            <person name="Henrissat B."/>
            <person name="Grigoriev I.V."/>
            <person name="Hibbett D.S."/>
            <person name="Martin F."/>
            <person name="Nordberg H.P."/>
            <person name="Cantor M.N."/>
            <person name="Hua S.X."/>
        </authorList>
    </citation>
    <scope>NUCLEOTIDE SEQUENCE [LARGE SCALE GENOMIC DNA]</scope>
    <source>
        <strain evidence="1 2">ATCC 200175</strain>
    </source>
</reference>
<proteinExistence type="predicted"/>
<accession>A0A0C9SM36</accession>
<dbReference type="Proteomes" id="UP000053647">
    <property type="component" value="Unassembled WGS sequence"/>
</dbReference>
<protein>
    <submittedName>
        <fullName evidence="1">Uncharacterized protein</fullName>
    </submittedName>
</protein>
<dbReference type="HOGENOM" id="CLU_1156708_0_0_1"/>
<sequence length="240" mass="26847">MAVNNSDDALRPQEDPYKLMILGEDIRRAYATAIDFFFANGELSVSVMKMACCECSHMTQAEYPDSRGGQHLMCQTEFHCRKEFRTSRITTLIARHLHSRLLMKMPSGGYNFFRVSCDGISIKAETDVHVDRQAKTMKQVRIRDMDNSDEGWAVVEVDDSECEVGEDNDVAGMKRACSRPSLLSSWESVNQTPPPLLHLSSGSHPFVQPRTSDIAPRAPMTRLANLSSAPLFSGPSTDRE</sequence>
<organism evidence="1 2">
    <name type="scientific">Paxillus involutus ATCC 200175</name>
    <dbReference type="NCBI Taxonomy" id="664439"/>
    <lineage>
        <taxon>Eukaryota</taxon>
        <taxon>Fungi</taxon>
        <taxon>Dikarya</taxon>
        <taxon>Basidiomycota</taxon>
        <taxon>Agaricomycotina</taxon>
        <taxon>Agaricomycetes</taxon>
        <taxon>Agaricomycetidae</taxon>
        <taxon>Boletales</taxon>
        <taxon>Paxilineae</taxon>
        <taxon>Paxillaceae</taxon>
        <taxon>Paxillus</taxon>
    </lineage>
</organism>
<dbReference type="EMBL" id="KN820945">
    <property type="protein sequence ID" value="KIJ05489.1"/>
    <property type="molecule type" value="Genomic_DNA"/>
</dbReference>
<gene>
    <name evidence="1" type="ORF">PAXINDRAFT_103766</name>
</gene>
<reference evidence="2" key="2">
    <citation type="submission" date="2015-01" db="EMBL/GenBank/DDBJ databases">
        <title>Evolutionary Origins and Diversification of the Mycorrhizal Mutualists.</title>
        <authorList>
            <consortium name="DOE Joint Genome Institute"/>
            <consortium name="Mycorrhizal Genomics Consortium"/>
            <person name="Kohler A."/>
            <person name="Kuo A."/>
            <person name="Nagy L.G."/>
            <person name="Floudas D."/>
            <person name="Copeland A."/>
            <person name="Barry K.W."/>
            <person name="Cichocki N."/>
            <person name="Veneault-Fourrey C."/>
            <person name="LaButti K."/>
            <person name="Lindquist E.A."/>
            <person name="Lipzen A."/>
            <person name="Lundell T."/>
            <person name="Morin E."/>
            <person name="Murat C."/>
            <person name="Riley R."/>
            <person name="Ohm R."/>
            <person name="Sun H."/>
            <person name="Tunlid A."/>
            <person name="Henrissat B."/>
            <person name="Grigoriev I.V."/>
            <person name="Hibbett D.S."/>
            <person name="Martin F."/>
        </authorList>
    </citation>
    <scope>NUCLEOTIDE SEQUENCE [LARGE SCALE GENOMIC DNA]</scope>
    <source>
        <strain evidence="2">ATCC 200175</strain>
    </source>
</reference>
<dbReference type="AlphaFoldDB" id="A0A0C9SM36"/>
<evidence type="ECO:0000313" key="1">
    <source>
        <dbReference type="EMBL" id="KIJ05489.1"/>
    </source>
</evidence>
<keyword evidence="2" id="KW-1185">Reference proteome</keyword>